<dbReference type="SUPFAM" id="SSF56219">
    <property type="entry name" value="DNase I-like"/>
    <property type="match status" value="1"/>
</dbReference>
<dbReference type="Proteomes" id="UP001285921">
    <property type="component" value="Unassembled WGS sequence"/>
</dbReference>
<dbReference type="InterPro" id="IPR036691">
    <property type="entry name" value="Endo/exonu/phosph_ase_sf"/>
</dbReference>
<keyword evidence="2" id="KW-0378">Hydrolase</keyword>
<organism evidence="2 3">
    <name type="scientific">Paenibacillus glycanilyticus</name>
    <dbReference type="NCBI Taxonomy" id="126569"/>
    <lineage>
        <taxon>Bacteria</taxon>
        <taxon>Bacillati</taxon>
        <taxon>Bacillota</taxon>
        <taxon>Bacilli</taxon>
        <taxon>Bacillales</taxon>
        <taxon>Paenibacillaceae</taxon>
        <taxon>Paenibacillus</taxon>
    </lineage>
</organism>
<dbReference type="RefSeq" id="WP_317978977.1">
    <property type="nucleotide sequence ID" value="NZ_BTCL01000002.1"/>
</dbReference>
<proteinExistence type="predicted"/>
<accession>A0ABQ6NI21</accession>
<dbReference type="GO" id="GO:0004519">
    <property type="term" value="F:endonuclease activity"/>
    <property type="evidence" value="ECO:0007669"/>
    <property type="project" value="UniProtKB-KW"/>
</dbReference>
<keyword evidence="3" id="KW-1185">Reference proteome</keyword>
<keyword evidence="2" id="KW-0255">Endonuclease</keyword>
<dbReference type="Gene3D" id="3.60.10.10">
    <property type="entry name" value="Endonuclease/exonuclease/phosphatase"/>
    <property type="match status" value="1"/>
</dbReference>
<comment type="caution">
    <text evidence="2">The sequence shown here is derived from an EMBL/GenBank/DDBJ whole genome shotgun (WGS) entry which is preliminary data.</text>
</comment>
<evidence type="ECO:0000313" key="3">
    <source>
        <dbReference type="Proteomes" id="UP001285921"/>
    </source>
</evidence>
<protein>
    <submittedName>
        <fullName evidence="2">Endonuclease</fullName>
    </submittedName>
</protein>
<dbReference type="Pfam" id="PF03372">
    <property type="entry name" value="Exo_endo_phos"/>
    <property type="match status" value="1"/>
</dbReference>
<dbReference type="CDD" id="cd09083">
    <property type="entry name" value="EEP-1"/>
    <property type="match status" value="1"/>
</dbReference>
<dbReference type="EMBL" id="BTCL01000002">
    <property type="protein sequence ID" value="GMK43785.1"/>
    <property type="molecule type" value="Genomic_DNA"/>
</dbReference>
<dbReference type="PANTHER" id="PTHR12121">
    <property type="entry name" value="CARBON CATABOLITE REPRESSOR PROTEIN 4"/>
    <property type="match status" value="1"/>
</dbReference>
<dbReference type="InterPro" id="IPR005135">
    <property type="entry name" value="Endo/exonuclease/phosphatase"/>
</dbReference>
<keyword evidence="2" id="KW-0540">Nuclease</keyword>
<sequence>MLELTIMTFNLRYPEIKDGSNYWPERIDRAASVIEKHHPMLIGTQEGYHSMLKDLETRLKEYDWVGQGRFGEHENEHNAIFYNRDELIMQDNGQFWLSETPELKASVSWGSAFPRICTWTCFLHRKSGHSFYFYNTHLDHHSQEAKDRGIQVIGEHIAKQRSLDGLPVLLAGDFNSYPDEFPIRFLRGEIETDGTKRDLTDAYSRIKGKPGLTAHDFKGGDDGEPIDYIFASAEFELLEVQVERCQVNGGYPSDHYPVVARTRLLSGL</sequence>
<gene>
    <name evidence="2" type="ORF">PghCCS26_09120</name>
</gene>
<evidence type="ECO:0000313" key="2">
    <source>
        <dbReference type="EMBL" id="GMK43785.1"/>
    </source>
</evidence>
<reference evidence="2 3" key="1">
    <citation type="submission" date="2023-05" db="EMBL/GenBank/DDBJ databases">
        <title>Draft genome of Paenibacillus sp. CCS26.</title>
        <authorList>
            <person name="Akita H."/>
            <person name="Shinto Y."/>
            <person name="Kimura Z."/>
        </authorList>
    </citation>
    <scope>NUCLEOTIDE SEQUENCE [LARGE SCALE GENOMIC DNA]</scope>
    <source>
        <strain evidence="2 3">CCS26</strain>
    </source>
</reference>
<name>A0ABQ6NI21_9BACL</name>
<feature type="domain" description="Endonuclease/exonuclease/phosphatase" evidence="1">
    <location>
        <begin position="7"/>
        <end position="255"/>
    </location>
</feature>
<dbReference type="InterPro" id="IPR050410">
    <property type="entry name" value="CCR4/nocturin_mRNA_transcr"/>
</dbReference>
<dbReference type="PANTHER" id="PTHR12121:SF36">
    <property type="entry name" value="ENDONUCLEASE_EXONUCLEASE_PHOSPHATASE DOMAIN-CONTAINING PROTEIN"/>
    <property type="match status" value="1"/>
</dbReference>
<evidence type="ECO:0000259" key="1">
    <source>
        <dbReference type="Pfam" id="PF03372"/>
    </source>
</evidence>